<dbReference type="SUPFAM" id="SSF53335">
    <property type="entry name" value="S-adenosyl-L-methionine-dependent methyltransferases"/>
    <property type="match status" value="1"/>
</dbReference>
<organism evidence="5 6">
    <name type="scientific">Penicillium freii</name>
    <dbReference type="NCBI Taxonomy" id="48697"/>
    <lineage>
        <taxon>Eukaryota</taxon>
        <taxon>Fungi</taxon>
        <taxon>Dikarya</taxon>
        <taxon>Ascomycota</taxon>
        <taxon>Pezizomycotina</taxon>
        <taxon>Eurotiomycetes</taxon>
        <taxon>Eurotiomycetidae</taxon>
        <taxon>Eurotiales</taxon>
        <taxon>Aspergillaceae</taxon>
        <taxon>Penicillium</taxon>
    </lineage>
</organism>
<dbReference type="AlphaFoldDB" id="A0A101MJ54"/>
<evidence type="ECO:0000259" key="4">
    <source>
        <dbReference type="Pfam" id="PF00891"/>
    </source>
</evidence>
<name>A0A101MJ54_PENFR</name>
<dbReference type="Gene3D" id="3.40.50.150">
    <property type="entry name" value="Vaccinia Virus protein VP39"/>
    <property type="match status" value="1"/>
</dbReference>
<evidence type="ECO:0000313" key="5">
    <source>
        <dbReference type="EMBL" id="KUM61539.1"/>
    </source>
</evidence>
<evidence type="ECO:0000256" key="1">
    <source>
        <dbReference type="ARBA" id="ARBA00022603"/>
    </source>
</evidence>
<dbReference type="EMBL" id="LLXE01000131">
    <property type="protein sequence ID" value="KUM61539.1"/>
    <property type="molecule type" value="Genomic_DNA"/>
</dbReference>
<dbReference type="GO" id="GO:0032259">
    <property type="term" value="P:methylation"/>
    <property type="evidence" value="ECO:0007669"/>
    <property type="project" value="UniProtKB-KW"/>
</dbReference>
<feature type="domain" description="O-methyltransferase C-terminal" evidence="4">
    <location>
        <begin position="1"/>
        <end position="78"/>
    </location>
</feature>
<dbReference type="PANTHER" id="PTHR43712">
    <property type="entry name" value="PUTATIVE (AFU_ORTHOLOGUE AFUA_4G14580)-RELATED"/>
    <property type="match status" value="1"/>
</dbReference>
<keyword evidence="1" id="KW-0489">Methyltransferase</keyword>
<keyword evidence="6" id="KW-1185">Reference proteome</keyword>
<dbReference type="STRING" id="48697.A0A101MJ54"/>
<dbReference type="InterPro" id="IPR029063">
    <property type="entry name" value="SAM-dependent_MTases_sf"/>
</dbReference>
<keyword evidence="3" id="KW-0949">S-adenosyl-L-methionine</keyword>
<dbReference type="PROSITE" id="PS51683">
    <property type="entry name" value="SAM_OMT_II"/>
    <property type="match status" value="1"/>
</dbReference>
<proteinExistence type="predicted"/>
<dbReference type="GO" id="GO:0008171">
    <property type="term" value="F:O-methyltransferase activity"/>
    <property type="evidence" value="ECO:0007669"/>
    <property type="project" value="InterPro"/>
</dbReference>
<dbReference type="PANTHER" id="PTHR43712:SF1">
    <property type="entry name" value="HYPOTHETICAL O-METHYLTRANSFERASE (EUROFUNG)-RELATED"/>
    <property type="match status" value="1"/>
</dbReference>
<comment type="caution">
    <text evidence="5">The sequence shown here is derived from an EMBL/GenBank/DDBJ whole genome shotgun (WGS) entry which is preliminary data.</text>
</comment>
<evidence type="ECO:0000256" key="3">
    <source>
        <dbReference type="ARBA" id="ARBA00022691"/>
    </source>
</evidence>
<dbReference type="GO" id="GO:0044550">
    <property type="term" value="P:secondary metabolite biosynthetic process"/>
    <property type="evidence" value="ECO:0007669"/>
    <property type="project" value="UniProtKB-ARBA"/>
</dbReference>
<evidence type="ECO:0000313" key="6">
    <source>
        <dbReference type="Proteomes" id="UP000055045"/>
    </source>
</evidence>
<evidence type="ECO:0000256" key="2">
    <source>
        <dbReference type="ARBA" id="ARBA00022679"/>
    </source>
</evidence>
<accession>A0A101MJ54</accession>
<sequence>MKFILHDWSDEENHVILTQLAGAMKQGYSKLIIEEFVLADRDGAMLPAMWDWEMMIFCNSMERSKSHWTRLLEGAGFQVINFWAPPGDGQGIIEAELK</sequence>
<dbReference type="Proteomes" id="UP000055045">
    <property type="component" value="Unassembled WGS sequence"/>
</dbReference>
<keyword evidence="2" id="KW-0808">Transferase</keyword>
<reference evidence="5 6" key="1">
    <citation type="submission" date="2015-10" db="EMBL/GenBank/DDBJ databases">
        <title>Genome sequencing of Penicillium freii.</title>
        <authorList>
            <person name="Nguyen H.D."/>
            <person name="Visagie C.M."/>
            <person name="Seifert K.A."/>
        </authorList>
    </citation>
    <scope>NUCLEOTIDE SEQUENCE [LARGE SCALE GENOMIC DNA]</scope>
    <source>
        <strain evidence="5 6">DAOM 242723</strain>
    </source>
</reference>
<dbReference type="InterPro" id="IPR016461">
    <property type="entry name" value="COMT-like"/>
</dbReference>
<protein>
    <recommendedName>
        <fullName evidence="4">O-methyltransferase C-terminal domain-containing protein</fullName>
    </recommendedName>
</protein>
<dbReference type="InterPro" id="IPR001077">
    <property type="entry name" value="COMT_C"/>
</dbReference>
<dbReference type="Pfam" id="PF00891">
    <property type="entry name" value="Methyltransf_2"/>
    <property type="match status" value="1"/>
</dbReference>
<gene>
    <name evidence="5" type="ORF">ACN42_g5582</name>
</gene>